<dbReference type="EMBL" id="GBXM01041459">
    <property type="protein sequence ID" value="JAH67118.1"/>
    <property type="molecule type" value="Transcribed_RNA"/>
</dbReference>
<reference evidence="1" key="2">
    <citation type="journal article" date="2015" name="Fish Shellfish Immunol.">
        <title>Early steps in the European eel (Anguilla anguilla)-Vibrio vulnificus interaction in the gills: Role of the RtxA13 toxin.</title>
        <authorList>
            <person name="Callol A."/>
            <person name="Pajuelo D."/>
            <person name="Ebbesson L."/>
            <person name="Teles M."/>
            <person name="MacKenzie S."/>
            <person name="Amaro C."/>
        </authorList>
    </citation>
    <scope>NUCLEOTIDE SEQUENCE</scope>
</reference>
<protein>
    <submittedName>
        <fullName evidence="1">Uncharacterized protein</fullName>
    </submittedName>
</protein>
<proteinExistence type="predicted"/>
<sequence length="19" mass="2096">MLFFPDCSCCVGLRCANCL</sequence>
<name>A0A0E9UQ76_ANGAN</name>
<dbReference type="AlphaFoldDB" id="A0A0E9UQ76"/>
<organism evidence="1">
    <name type="scientific">Anguilla anguilla</name>
    <name type="common">European freshwater eel</name>
    <name type="synonym">Muraena anguilla</name>
    <dbReference type="NCBI Taxonomy" id="7936"/>
    <lineage>
        <taxon>Eukaryota</taxon>
        <taxon>Metazoa</taxon>
        <taxon>Chordata</taxon>
        <taxon>Craniata</taxon>
        <taxon>Vertebrata</taxon>
        <taxon>Euteleostomi</taxon>
        <taxon>Actinopterygii</taxon>
        <taxon>Neopterygii</taxon>
        <taxon>Teleostei</taxon>
        <taxon>Anguilliformes</taxon>
        <taxon>Anguillidae</taxon>
        <taxon>Anguilla</taxon>
    </lineage>
</organism>
<accession>A0A0E9UQ76</accession>
<evidence type="ECO:0000313" key="1">
    <source>
        <dbReference type="EMBL" id="JAH67118.1"/>
    </source>
</evidence>
<reference evidence="1" key="1">
    <citation type="submission" date="2014-11" db="EMBL/GenBank/DDBJ databases">
        <authorList>
            <person name="Amaro Gonzalez C."/>
        </authorList>
    </citation>
    <scope>NUCLEOTIDE SEQUENCE</scope>
</reference>